<dbReference type="FunFam" id="1.20.5.110:FF:000069">
    <property type="entry name" value="Related to syntaxin 18"/>
    <property type="match status" value="1"/>
</dbReference>
<dbReference type="SUPFAM" id="SSF52047">
    <property type="entry name" value="RNI-like"/>
    <property type="match status" value="1"/>
</dbReference>
<evidence type="ECO:0000256" key="8">
    <source>
        <dbReference type="ARBA" id="ARBA00023136"/>
    </source>
</evidence>
<keyword evidence="4 10" id="KW-0812">Transmembrane</keyword>
<keyword evidence="7" id="KW-0175">Coiled coil</keyword>
<comment type="subcellular location">
    <subcellularLocation>
        <location evidence="1">Membrane</location>
        <topology evidence="1">Single-pass type IV membrane protein</topology>
    </subcellularLocation>
</comment>
<keyword evidence="6 10" id="KW-1133">Transmembrane helix</keyword>
<dbReference type="InterPro" id="IPR019529">
    <property type="entry name" value="Syntaxin-18_N"/>
</dbReference>
<dbReference type="PANTHER" id="PTHR15959:SF0">
    <property type="entry name" value="SYNTAXIN-18"/>
    <property type="match status" value="1"/>
</dbReference>
<evidence type="ECO:0000259" key="11">
    <source>
        <dbReference type="PROSITE" id="PS50192"/>
    </source>
</evidence>
<evidence type="ECO:0000256" key="3">
    <source>
        <dbReference type="ARBA" id="ARBA00022448"/>
    </source>
</evidence>
<dbReference type="AlphaFoldDB" id="A0A284QZR0"/>
<dbReference type="EMBL" id="FUEG01000003">
    <property type="protein sequence ID" value="SJL01946.1"/>
    <property type="molecule type" value="Genomic_DNA"/>
</dbReference>
<dbReference type="InterPro" id="IPR036047">
    <property type="entry name" value="F-box-like_dom_sf"/>
</dbReference>
<evidence type="ECO:0000256" key="2">
    <source>
        <dbReference type="ARBA" id="ARBA00009063"/>
    </source>
</evidence>
<dbReference type="GO" id="GO:0015031">
    <property type="term" value="P:protein transport"/>
    <property type="evidence" value="ECO:0007669"/>
    <property type="project" value="UniProtKB-KW"/>
</dbReference>
<comment type="similarity">
    <text evidence="2">Belongs to the syntaxin family.</text>
</comment>
<dbReference type="SMART" id="SM00367">
    <property type="entry name" value="LRR_CC"/>
    <property type="match status" value="2"/>
</dbReference>
<dbReference type="Gene3D" id="1.20.1280.50">
    <property type="match status" value="1"/>
</dbReference>
<gene>
    <name evidence="12" type="ORF">ARMOST_05270</name>
</gene>
<dbReference type="SUPFAM" id="SSF81383">
    <property type="entry name" value="F-box domain"/>
    <property type="match status" value="1"/>
</dbReference>
<dbReference type="Pfam" id="PF12937">
    <property type="entry name" value="F-box-like"/>
    <property type="match status" value="1"/>
</dbReference>
<dbReference type="OrthoDB" id="3063971at2759"/>
<dbReference type="PROSITE" id="PS50192">
    <property type="entry name" value="T_SNARE"/>
    <property type="match status" value="1"/>
</dbReference>
<dbReference type="Proteomes" id="UP000219338">
    <property type="component" value="Unassembled WGS sequence"/>
</dbReference>
<keyword evidence="13" id="KW-1185">Reference proteome</keyword>
<keyword evidence="3" id="KW-0813">Transport</keyword>
<feature type="domain" description="T-SNARE coiled-coil homology" evidence="11">
    <location>
        <begin position="785"/>
        <end position="847"/>
    </location>
</feature>
<dbReference type="GO" id="GO:0031201">
    <property type="term" value="C:SNARE complex"/>
    <property type="evidence" value="ECO:0007669"/>
    <property type="project" value="TreeGrafter"/>
</dbReference>
<keyword evidence="5" id="KW-0653">Protein transport</keyword>
<dbReference type="PANTHER" id="PTHR15959">
    <property type="entry name" value="SYNTAXIN-18"/>
    <property type="match status" value="1"/>
</dbReference>
<dbReference type="InterPro" id="IPR000727">
    <property type="entry name" value="T_SNARE_dom"/>
</dbReference>
<dbReference type="GO" id="GO:0006890">
    <property type="term" value="P:retrograde vesicle-mediated transport, Golgi to endoplasmic reticulum"/>
    <property type="evidence" value="ECO:0007669"/>
    <property type="project" value="TreeGrafter"/>
</dbReference>
<dbReference type="Gene3D" id="1.20.5.110">
    <property type="match status" value="1"/>
</dbReference>
<name>A0A284QZR0_ARMOS</name>
<evidence type="ECO:0000256" key="6">
    <source>
        <dbReference type="ARBA" id="ARBA00022989"/>
    </source>
</evidence>
<evidence type="ECO:0000256" key="1">
    <source>
        <dbReference type="ARBA" id="ARBA00004211"/>
    </source>
</evidence>
<dbReference type="STRING" id="47428.A0A284QZR0"/>
<organism evidence="12 13">
    <name type="scientific">Armillaria ostoyae</name>
    <name type="common">Armillaria root rot fungus</name>
    <dbReference type="NCBI Taxonomy" id="47428"/>
    <lineage>
        <taxon>Eukaryota</taxon>
        <taxon>Fungi</taxon>
        <taxon>Dikarya</taxon>
        <taxon>Basidiomycota</taxon>
        <taxon>Agaricomycotina</taxon>
        <taxon>Agaricomycetes</taxon>
        <taxon>Agaricomycetidae</taxon>
        <taxon>Agaricales</taxon>
        <taxon>Marasmiineae</taxon>
        <taxon>Physalacriaceae</taxon>
        <taxon>Armillaria</taxon>
    </lineage>
</organism>
<evidence type="ECO:0000256" key="10">
    <source>
        <dbReference type="SAM" id="Phobius"/>
    </source>
</evidence>
<evidence type="ECO:0000313" key="13">
    <source>
        <dbReference type="Proteomes" id="UP000219338"/>
    </source>
</evidence>
<keyword evidence="8 10" id="KW-0472">Membrane</keyword>
<dbReference type="GO" id="GO:0005783">
    <property type="term" value="C:endoplasmic reticulum"/>
    <property type="evidence" value="ECO:0007669"/>
    <property type="project" value="TreeGrafter"/>
</dbReference>
<feature type="transmembrane region" description="Helical" evidence="10">
    <location>
        <begin position="856"/>
        <end position="874"/>
    </location>
</feature>
<proteinExistence type="inferred from homology"/>
<reference evidence="13" key="1">
    <citation type="journal article" date="2017" name="Nat. Ecol. Evol.">
        <title>Genome expansion and lineage-specific genetic innovations in the forest pathogenic fungi Armillaria.</title>
        <authorList>
            <person name="Sipos G."/>
            <person name="Prasanna A.N."/>
            <person name="Walter M.C."/>
            <person name="O'Connor E."/>
            <person name="Balint B."/>
            <person name="Krizsan K."/>
            <person name="Kiss B."/>
            <person name="Hess J."/>
            <person name="Varga T."/>
            <person name="Slot J."/>
            <person name="Riley R."/>
            <person name="Boka B."/>
            <person name="Rigling D."/>
            <person name="Barry K."/>
            <person name="Lee J."/>
            <person name="Mihaltcheva S."/>
            <person name="LaButti K."/>
            <person name="Lipzen A."/>
            <person name="Waldron R."/>
            <person name="Moloney N.M."/>
            <person name="Sperisen C."/>
            <person name="Kredics L."/>
            <person name="Vagvoelgyi C."/>
            <person name="Patrignani A."/>
            <person name="Fitzpatrick D."/>
            <person name="Nagy I."/>
            <person name="Doyle S."/>
            <person name="Anderson J.B."/>
            <person name="Grigoriev I.V."/>
            <person name="Gueldener U."/>
            <person name="Muensterkoetter M."/>
            <person name="Nagy L.G."/>
        </authorList>
    </citation>
    <scope>NUCLEOTIDE SEQUENCE [LARGE SCALE GENOMIC DNA]</scope>
    <source>
        <strain evidence="13">C18/9</strain>
    </source>
</reference>
<dbReference type="InterPro" id="IPR001810">
    <property type="entry name" value="F-box_dom"/>
</dbReference>
<evidence type="ECO:0000313" key="12">
    <source>
        <dbReference type="EMBL" id="SJL01946.1"/>
    </source>
</evidence>
<sequence>MDSPRGANASDEEIKGLITLHESVIRHVDEEIDDLMKEVRRLQFKKYQVLEKIKECKGRLTLARRLPPEILATIFELCARDGWTRTPLTVSHVCSEWRKAAYTSTVWSYLYVNLDMRDPYGRILFWLTNVRTAPLRITLDIQSDYSLLPSIMGLLLKVAPQWHTLSVNSKILRPVNQIFAICTVPFPLLQRLDVSIMEEFHEFEGDIVESQLRLGQSFNDAKKLSTFCISRNILPSRESVPSSISNLIINLPSFYLVTPSSIASLLDLLEDLPILHSLTLSTPHGETREFIDDPSVARRVLLPQLQSLRIVGTSSIFNILPHLQTPRLLRLALCSSEVALPHAHPVASPALRHFVGGNDLPLQVLDLRDVDLSSSDFIACFRGLSHLKELRLHESDISDDILECLYDSRGYCPELQALDFRWCGQITGRALVDLVRSRFDPGPFDSNAPLRHIESVGIINCAHVQEQDIFDLAGLTMAYTDRTADFKENVRKRQISLPDTDRRRSAPDRQKQSGERDPLGKEYVSEAYKILTHITTLTRMLSTIRKPYLNLDSRRGPFGRHTSRTLDFSGSDEQSWLSIRQLSNEERDQIDLQARLILSRCADRVKEMEALEKRTDHSFRCVLIRLGRAELVASKTNPLTRFLPARLRQDESSTASDFIAAHHSSITWYLNRRLAEASQSQKIMQEERVKRELERSRTLGSGAAKAALDIGNSDLSGVGESSGGASWLGGASSSIIAATIGTTTPRFDTTPSSVDTALPMDDEDDDIELSASQILQFETENSNILRDVQDTLESVQQAESRLMDISALQMELVSHLTQQTELTDQLYEDAIATTGMVEQGNVQLQEARRRAKDGRLFILLFLIGASLSLLFLHYY</sequence>
<dbReference type="Pfam" id="PF10496">
    <property type="entry name" value="Syntaxin-18_N"/>
    <property type="match status" value="1"/>
</dbReference>
<feature type="compositionally biased region" description="Basic and acidic residues" evidence="9">
    <location>
        <begin position="499"/>
        <end position="519"/>
    </location>
</feature>
<evidence type="ECO:0000256" key="9">
    <source>
        <dbReference type="SAM" id="MobiDB-lite"/>
    </source>
</evidence>
<feature type="region of interest" description="Disordered" evidence="9">
    <location>
        <begin position="491"/>
        <end position="519"/>
    </location>
</feature>
<evidence type="ECO:0000256" key="4">
    <source>
        <dbReference type="ARBA" id="ARBA00022692"/>
    </source>
</evidence>
<accession>A0A284QZR0</accession>
<dbReference type="InterPro" id="IPR032675">
    <property type="entry name" value="LRR_dom_sf"/>
</dbReference>
<dbReference type="Gene3D" id="3.80.10.10">
    <property type="entry name" value="Ribonuclease Inhibitor"/>
    <property type="match status" value="1"/>
</dbReference>
<dbReference type="InterPro" id="IPR006553">
    <property type="entry name" value="Leu-rich_rpt_Cys-con_subtyp"/>
</dbReference>
<evidence type="ECO:0000256" key="7">
    <source>
        <dbReference type="ARBA" id="ARBA00023054"/>
    </source>
</evidence>
<protein>
    <recommendedName>
        <fullName evidence="11">t-SNARE coiled-coil homology domain-containing protein</fullName>
    </recommendedName>
</protein>
<evidence type="ECO:0000256" key="5">
    <source>
        <dbReference type="ARBA" id="ARBA00022927"/>
    </source>
</evidence>